<protein>
    <recommendedName>
        <fullName evidence="9">G protein-coupled receptor</fullName>
    </recommendedName>
</protein>
<evidence type="ECO:0000256" key="2">
    <source>
        <dbReference type="ARBA" id="ARBA00009166"/>
    </source>
</evidence>
<keyword evidence="5 6" id="KW-0472">Membrane</keyword>
<evidence type="ECO:0000313" key="8">
    <source>
        <dbReference type="Proteomes" id="UP001328107"/>
    </source>
</evidence>
<evidence type="ECO:0008006" key="9">
    <source>
        <dbReference type="Google" id="ProtNLM"/>
    </source>
</evidence>
<evidence type="ECO:0000256" key="3">
    <source>
        <dbReference type="ARBA" id="ARBA00022692"/>
    </source>
</evidence>
<evidence type="ECO:0000256" key="5">
    <source>
        <dbReference type="ARBA" id="ARBA00023136"/>
    </source>
</evidence>
<feature type="transmembrane region" description="Helical" evidence="6">
    <location>
        <begin position="6"/>
        <end position="26"/>
    </location>
</feature>
<dbReference type="InterPro" id="IPR019421">
    <property type="entry name" value="7TM_GPCR_serpentine_rcpt_Srd"/>
</dbReference>
<keyword evidence="3 6" id="KW-0812">Transmembrane</keyword>
<gene>
    <name evidence="7" type="ORF">PMAYCL1PPCAC_22256</name>
</gene>
<dbReference type="PANTHER" id="PTHR22945">
    <property type="entry name" value="SERPENTINE RECEPTOR, CLASS D DELTA"/>
    <property type="match status" value="1"/>
</dbReference>
<feature type="transmembrane region" description="Helical" evidence="6">
    <location>
        <begin position="38"/>
        <end position="56"/>
    </location>
</feature>
<sequence>IHDVLHTFDVTYGISINIIAIMIIMFKTPAALKEYSHILLNTSIIELFSFLAHFIVNGRLFIDYPAVFCISEGPCRLVSHEFCSIMAGFMNINMIYSMSMVCLSFWYRRRIVEKRGLLGRVRLQLLICLLFLPHTLHITVFFFVKSPSVTLEPVVQRFYKASHN</sequence>
<feature type="transmembrane region" description="Helical" evidence="6">
    <location>
        <begin position="85"/>
        <end position="107"/>
    </location>
</feature>
<feature type="non-terminal residue" evidence="7">
    <location>
        <position position="1"/>
    </location>
</feature>
<name>A0AAN5CWN9_9BILA</name>
<dbReference type="InterPro" id="IPR050920">
    <property type="entry name" value="Nematode_rcpt-like_delta"/>
</dbReference>
<dbReference type="AlphaFoldDB" id="A0AAN5CWN9"/>
<proteinExistence type="inferred from homology"/>
<evidence type="ECO:0000256" key="1">
    <source>
        <dbReference type="ARBA" id="ARBA00004141"/>
    </source>
</evidence>
<keyword evidence="4 6" id="KW-1133">Transmembrane helix</keyword>
<dbReference type="EMBL" id="BTRK01000005">
    <property type="protein sequence ID" value="GMR52061.1"/>
    <property type="molecule type" value="Genomic_DNA"/>
</dbReference>
<feature type="non-terminal residue" evidence="7">
    <location>
        <position position="164"/>
    </location>
</feature>
<evidence type="ECO:0000313" key="7">
    <source>
        <dbReference type="EMBL" id="GMR52061.1"/>
    </source>
</evidence>
<dbReference type="GO" id="GO:0016020">
    <property type="term" value="C:membrane"/>
    <property type="evidence" value="ECO:0007669"/>
    <property type="project" value="UniProtKB-SubCell"/>
</dbReference>
<dbReference type="Proteomes" id="UP001328107">
    <property type="component" value="Unassembled WGS sequence"/>
</dbReference>
<comment type="caution">
    <text evidence="7">The sequence shown here is derived from an EMBL/GenBank/DDBJ whole genome shotgun (WGS) entry which is preliminary data.</text>
</comment>
<comment type="similarity">
    <text evidence="2">Belongs to the nematode receptor-like protein srd family.</text>
</comment>
<keyword evidence="8" id="KW-1185">Reference proteome</keyword>
<evidence type="ECO:0000256" key="4">
    <source>
        <dbReference type="ARBA" id="ARBA00022989"/>
    </source>
</evidence>
<reference evidence="8" key="1">
    <citation type="submission" date="2022-10" db="EMBL/GenBank/DDBJ databases">
        <title>Genome assembly of Pristionchus species.</title>
        <authorList>
            <person name="Yoshida K."/>
            <person name="Sommer R.J."/>
        </authorList>
    </citation>
    <scope>NUCLEOTIDE SEQUENCE [LARGE SCALE GENOMIC DNA]</scope>
    <source>
        <strain evidence="8">RS5460</strain>
    </source>
</reference>
<accession>A0AAN5CWN9</accession>
<evidence type="ECO:0000256" key="6">
    <source>
        <dbReference type="SAM" id="Phobius"/>
    </source>
</evidence>
<dbReference type="Pfam" id="PF10317">
    <property type="entry name" value="7TM_GPCR_Srd"/>
    <property type="match status" value="1"/>
</dbReference>
<organism evidence="7 8">
    <name type="scientific">Pristionchus mayeri</name>
    <dbReference type="NCBI Taxonomy" id="1317129"/>
    <lineage>
        <taxon>Eukaryota</taxon>
        <taxon>Metazoa</taxon>
        <taxon>Ecdysozoa</taxon>
        <taxon>Nematoda</taxon>
        <taxon>Chromadorea</taxon>
        <taxon>Rhabditida</taxon>
        <taxon>Rhabditina</taxon>
        <taxon>Diplogasteromorpha</taxon>
        <taxon>Diplogasteroidea</taxon>
        <taxon>Neodiplogasteridae</taxon>
        <taxon>Pristionchus</taxon>
    </lineage>
</organism>
<feature type="transmembrane region" description="Helical" evidence="6">
    <location>
        <begin position="123"/>
        <end position="144"/>
    </location>
</feature>
<comment type="subcellular location">
    <subcellularLocation>
        <location evidence="1">Membrane</location>
        <topology evidence="1">Multi-pass membrane protein</topology>
    </subcellularLocation>
</comment>
<dbReference type="PANTHER" id="PTHR22945:SF40">
    <property type="entry name" value="SERPENTINE RECEPTOR, CLASS D (DELTA)-RELATED"/>
    <property type="match status" value="1"/>
</dbReference>